<accession>A0ABS6E971</accession>
<proteinExistence type="predicted"/>
<dbReference type="Pfam" id="PF05037">
    <property type="entry name" value="DUF669"/>
    <property type="match status" value="1"/>
</dbReference>
<protein>
    <submittedName>
        <fullName evidence="1">DUF669 domain-containing protein</fullName>
    </submittedName>
</protein>
<keyword evidence="2" id="KW-1185">Reference proteome</keyword>
<dbReference type="RefSeq" id="WP_216521179.1">
    <property type="nucleotide sequence ID" value="NZ_JAHLPM010000015.1"/>
</dbReference>
<dbReference type="EMBL" id="JAHLPM010000015">
    <property type="protein sequence ID" value="MBU5439472.1"/>
    <property type="molecule type" value="Genomic_DNA"/>
</dbReference>
<organism evidence="1 2">
    <name type="scientific">Tissierella simiarum</name>
    <dbReference type="NCBI Taxonomy" id="2841534"/>
    <lineage>
        <taxon>Bacteria</taxon>
        <taxon>Bacillati</taxon>
        <taxon>Bacillota</taxon>
        <taxon>Tissierellia</taxon>
        <taxon>Tissierellales</taxon>
        <taxon>Tissierellaceae</taxon>
        <taxon>Tissierella</taxon>
    </lineage>
</organism>
<reference evidence="1 2" key="1">
    <citation type="submission" date="2021-06" db="EMBL/GenBank/DDBJ databases">
        <authorList>
            <person name="Sun Q."/>
            <person name="Li D."/>
        </authorList>
    </citation>
    <scope>NUCLEOTIDE SEQUENCE [LARGE SCALE GENOMIC DNA]</scope>
    <source>
        <strain evidence="1 2">MSJ-40</strain>
    </source>
</reference>
<evidence type="ECO:0000313" key="2">
    <source>
        <dbReference type="Proteomes" id="UP000749471"/>
    </source>
</evidence>
<gene>
    <name evidence="1" type="ORF">KQI42_15765</name>
</gene>
<dbReference type="Proteomes" id="UP000749471">
    <property type="component" value="Unassembled WGS sequence"/>
</dbReference>
<sequence length="161" mass="18589">MFTINHDEAMDTSVIEEGTYEVLVAKAFEDVSKNGSIFINLHLVVRNDVDQKYKNKYIFASIWQNKETGQYHSGMINTVAKALKIENGKRFNSLQELLDDFLNKTARVTVKHEEYNGKTYERVQSWEPSRFNTCNHMFKESQNTSTGISGFYPVSNDDIPF</sequence>
<name>A0ABS6E971_9FIRM</name>
<comment type="caution">
    <text evidence="1">The sequence shown here is derived from an EMBL/GenBank/DDBJ whole genome shotgun (WGS) entry which is preliminary data.</text>
</comment>
<evidence type="ECO:0000313" key="1">
    <source>
        <dbReference type="EMBL" id="MBU5439472.1"/>
    </source>
</evidence>
<dbReference type="InterPro" id="IPR007731">
    <property type="entry name" value="DUF669"/>
</dbReference>